<comment type="caution">
    <text evidence="14">The sequence shown here is derived from an EMBL/GenBank/DDBJ whole genome shotgun (WGS) entry which is preliminary data.</text>
</comment>
<evidence type="ECO:0000256" key="11">
    <source>
        <dbReference type="ARBA" id="ARBA00022833"/>
    </source>
</evidence>
<comment type="subcellular location">
    <subcellularLocation>
        <location evidence="3">Periplasm</location>
    </subcellularLocation>
</comment>
<sequence>MKSIFNALAIILFLWLQSGCHPQKNQVFKPSVIYRSDHLVITQISKNTFEHTSFLQTDDFGNVPCNGLMVRNGKEIVIFDTPVHDKDSEELIRWVQEKLHCSITAIVPTHFHNDCLGGLQAFHNHKIPSYAYTETIRLARKNHYTVPEHAFSDSLRLKVGQGYATARFFGEGHTRDNVVGYFPEENIMFGGCLIKEMDADKGYLGDSNTSEWSATVEKVKKQYPNVKIVIPGHGDYGDQRLLDYTILLFKNK</sequence>
<dbReference type="RefSeq" id="WP_307449691.1">
    <property type="nucleotide sequence ID" value="NZ_JAUTAL010000001.1"/>
</dbReference>
<evidence type="ECO:0000256" key="1">
    <source>
        <dbReference type="ARBA" id="ARBA00001526"/>
    </source>
</evidence>
<dbReference type="SMART" id="SM00849">
    <property type="entry name" value="Lactamase_B"/>
    <property type="match status" value="1"/>
</dbReference>
<evidence type="ECO:0000256" key="6">
    <source>
        <dbReference type="ARBA" id="ARBA00012865"/>
    </source>
</evidence>
<keyword evidence="9" id="KW-0574">Periplasm</keyword>
<dbReference type="InterPro" id="IPR001279">
    <property type="entry name" value="Metallo-B-lactamas"/>
</dbReference>
<evidence type="ECO:0000256" key="9">
    <source>
        <dbReference type="ARBA" id="ARBA00022764"/>
    </source>
</evidence>
<evidence type="ECO:0000256" key="4">
    <source>
        <dbReference type="ARBA" id="ARBA00005250"/>
    </source>
</evidence>
<dbReference type="CDD" id="cd16302">
    <property type="entry name" value="CcrA-like_MBL-B1"/>
    <property type="match status" value="1"/>
</dbReference>
<dbReference type="Proteomes" id="UP001225072">
    <property type="component" value="Unassembled WGS sequence"/>
</dbReference>
<reference evidence="14 15" key="1">
    <citation type="submission" date="2023-07" db="EMBL/GenBank/DDBJ databases">
        <title>Functional and genomic diversity of the sorghum phyllosphere microbiome.</title>
        <authorList>
            <person name="Shade A."/>
        </authorList>
    </citation>
    <scope>NUCLEOTIDE SEQUENCE [LARGE SCALE GENOMIC DNA]</scope>
    <source>
        <strain evidence="14 15">SORGH_AS_1064</strain>
    </source>
</reference>
<comment type="similarity">
    <text evidence="4">Belongs to the metallo-beta-lactamase superfamily. Class-B beta-lactamase family.</text>
</comment>
<evidence type="ECO:0000256" key="5">
    <source>
        <dbReference type="ARBA" id="ARBA00011245"/>
    </source>
</evidence>
<protein>
    <recommendedName>
        <fullName evidence="6">beta-lactamase</fullName>
        <ecNumber evidence="6">3.5.2.6</ecNumber>
    </recommendedName>
</protein>
<dbReference type="PROSITE" id="PS00744">
    <property type="entry name" value="BETA_LACTAMASE_B_2"/>
    <property type="match status" value="1"/>
</dbReference>
<evidence type="ECO:0000256" key="2">
    <source>
        <dbReference type="ARBA" id="ARBA00001947"/>
    </source>
</evidence>
<comment type="catalytic activity">
    <reaction evidence="1">
        <text>a beta-lactam + H2O = a substituted beta-amino acid</text>
        <dbReference type="Rhea" id="RHEA:20401"/>
        <dbReference type="ChEBI" id="CHEBI:15377"/>
        <dbReference type="ChEBI" id="CHEBI:35627"/>
        <dbReference type="ChEBI" id="CHEBI:140347"/>
        <dbReference type="EC" id="3.5.2.6"/>
    </reaction>
</comment>
<dbReference type="InterPro" id="IPR050855">
    <property type="entry name" value="NDM-1-like"/>
</dbReference>
<keyword evidence="8" id="KW-0732">Signal</keyword>
<evidence type="ECO:0000256" key="3">
    <source>
        <dbReference type="ARBA" id="ARBA00004418"/>
    </source>
</evidence>
<dbReference type="PANTHER" id="PTHR42951">
    <property type="entry name" value="METALLO-BETA-LACTAMASE DOMAIN-CONTAINING"/>
    <property type="match status" value="1"/>
</dbReference>
<evidence type="ECO:0000313" key="15">
    <source>
        <dbReference type="Proteomes" id="UP001225072"/>
    </source>
</evidence>
<evidence type="ECO:0000256" key="12">
    <source>
        <dbReference type="ARBA" id="ARBA00023251"/>
    </source>
</evidence>
<dbReference type="EC" id="3.5.2.6" evidence="6"/>
<dbReference type="Pfam" id="PF00753">
    <property type="entry name" value="Lactamase_B"/>
    <property type="match status" value="1"/>
</dbReference>
<dbReference type="EMBL" id="JAUTAL010000001">
    <property type="protein sequence ID" value="MDQ1096762.1"/>
    <property type="molecule type" value="Genomic_DNA"/>
</dbReference>
<dbReference type="InterPro" id="IPR001018">
    <property type="entry name" value="Beta-lactamase_class-B_CS"/>
</dbReference>
<evidence type="ECO:0000313" key="14">
    <source>
        <dbReference type="EMBL" id="MDQ1096762.1"/>
    </source>
</evidence>
<proteinExistence type="inferred from homology"/>
<dbReference type="NCBIfam" id="NF033088">
    <property type="entry name" value="bla_subclass_B1"/>
    <property type="match status" value="1"/>
</dbReference>
<dbReference type="InterPro" id="IPR058199">
    <property type="entry name" value="BlaB//VIM/IMP-1"/>
</dbReference>
<dbReference type="Gene3D" id="3.60.15.10">
    <property type="entry name" value="Ribonuclease Z/Hydroxyacylglutathione hydrolase-like"/>
    <property type="match status" value="1"/>
</dbReference>
<evidence type="ECO:0000259" key="13">
    <source>
        <dbReference type="SMART" id="SM00849"/>
    </source>
</evidence>
<evidence type="ECO:0000256" key="8">
    <source>
        <dbReference type="ARBA" id="ARBA00022729"/>
    </source>
</evidence>
<evidence type="ECO:0000256" key="7">
    <source>
        <dbReference type="ARBA" id="ARBA00022723"/>
    </source>
</evidence>
<comment type="subunit">
    <text evidence="5">Monomer.</text>
</comment>
<keyword evidence="10 14" id="KW-0378">Hydrolase</keyword>
<keyword evidence="12" id="KW-0046">Antibiotic resistance</keyword>
<keyword evidence="11" id="KW-0862">Zinc</keyword>
<feature type="domain" description="Metallo-beta-lactamase" evidence="13">
    <location>
        <begin position="64"/>
        <end position="233"/>
    </location>
</feature>
<evidence type="ECO:0000256" key="10">
    <source>
        <dbReference type="ARBA" id="ARBA00022801"/>
    </source>
</evidence>
<keyword evidence="7" id="KW-0479">Metal-binding</keyword>
<dbReference type="GO" id="GO:0008800">
    <property type="term" value="F:beta-lactamase activity"/>
    <property type="evidence" value="ECO:0007669"/>
    <property type="project" value="UniProtKB-EC"/>
</dbReference>
<name>A0ABU0TI99_9FLAO</name>
<dbReference type="SUPFAM" id="SSF56281">
    <property type="entry name" value="Metallo-hydrolase/oxidoreductase"/>
    <property type="match status" value="1"/>
</dbReference>
<dbReference type="InterPro" id="IPR036866">
    <property type="entry name" value="RibonucZ/Hydroxyglut_hydro"/>
</dbReference>
<dbReference type="PANTHER" id="PTHR42951:SF4">
    <property type="entry name" value="ACYL-COENZYME A THIOESTERASE MBLAC2"/>
    <property type="match status" value="1"/>
</dbReference>
<organism evidence="14 15">
    <name type="scientific">Chryseobacterium camelliae</name>
    <dbReference type="NCBI Taxonomy" id="1265445"/>
    <lineage>
        <taxon>Bacteria</taxon>
        <taxon>Pseudomonadati</taxon>
        <taxon>Bacteroidota</taxon>
        <taxon>Flavobacteriia</taxon>
        <taxon>Flavobacteriales</taxon>
        <taxon>Weeksellaceae</taxon>
        <taxon>Chryseobacterium group</taxon>
        <taxon>Chryseobacterium</taxon>
    </lineage>
</organism>
<accession>A0ABU0TI99</accession>
<comment type="cofactor">
    <cofactor evidence="2">
        <name>Zn(2+)</name>
        <dbReference type="ChEBI" id="CHEBI:29105"/>
    </cofactor>
</comment>
<gene>
    <name evidence="14" type="ORF">QE404_001909</name>
</gene>
<keyword evidence="15" id="KW-1185">Reference proteome</keyword>